<dbReference type="InterPro" id="IPR008949">
    <property type="entry name" value="Isoprenoid_synthase_dom_sf"/>
</dbReference>
<evidence type="ECO:0000256" key="1">
    <source>
        <dbReference type="ARBA" id="ARBA00023239"/>
    </source>
</evidence>
<keyword evidence="2" id="KW-0460">Magnesium</keyword>
<name>A0ABP7RUG1_9PSEU</name>
<dbReference type="Pfam" id="PF19086">
    <property type="entry name" value="Terpene_syn_C_2"/>
    <property type="match status" value="1"/>
</dbReference>
<organism evidence="3 4">
    <name type="scientific">Allokutzneria multivorans</name>
    <dbReference type="NCBI Taxonomy" id="1142134"/>
    <lineage>
        <taxon>Bacteria</taxon>
        <taxon>Bacillati</taxon>
        <taxon>Actinomycetota</taxon>
        <taxon>Actinomycetes</taxon>
        <taxon>Pseudonocardiales</taxon>
        <taxon>Pseudonocardiaceae</taxon>
        <taxon>Allokutzneria</taxon>
    </lineage>
</organism>
<dbReference type="InterPro" id="IPR034686">
    <property type="entry name" value="Terpene_cyclase-like_2"/>
</dbReference>
<dbReference type="SUPFAM" id="SSF48576">
    <property type="entry name" value="Terpenoid synthases"/>
    <property type="match status" value="1"/>
</dbReference>
<comment type="similarity">
    <text evidence="2">Belongs to the terpene synthase family.</text>
</comment>
<dbReference type="Gene3D" id="1.10.600.10">
    <property type="entry name" value="Farnesyl Diphosphate Synthase"/>
    <property type="match status" value="1"/>
</dbReference>
<dbReference type="PANTHER" id="PTHR35201">
    <property type="entry name" value="TERPENE SYNTHASE"/>
    <property type="match status" value="1"/>
</dbReference>
<comment type="caution">
    <text evidence="3">The sequence shown here is derived from an EMBL/GenBank/DDBJ whole genome shotgun (WGS) entry which is preliminary data.</text>
</comment>
<keyword evidence="1 2" id="KW-0456">Lyase</keyword>
<evidence type="ECO:0000313" key="4">
    <source>
        <dbReference type="Proteomes" id="UP001501747"/>
    </source>
</evidence>
<gene>
    <name evidence="3" type="ORF">GCM10022247_23820</name>
</gene>
<dbReference type="EMBL" id="BAABAL010000006">
    <property type="protein sequence ID" value="GAA4002293.1"/>
    <property type="molecule type" value="Genomic_DNA"/>
</dbReference>
<keyword evidence="4" id="KW-1185">Reference proteome</keyword>
<evidence type="ECO:0000313" key="3">
    <source>
        <dbReference type="EMBL" id="GAA4002293.1"/>
    </source>
</evidence>
<keyword evidence="2" id="KW-0479">Metal-binding</keyword>
<dbReference type="EC" id="4.2.3.-" evidence="2"/>
<comment type="cofactor">
    <cofactor evidence="2">
        <name>Mg(2+)</name>
        <dbReference type="ChEBI" id="CHEBI:18420"/>
    </cofactor>
</comment>
<reference evidence="4" key="1">
    <citation type="journal article" date="2019" name="Int. J. Syst. Evol. Microbiol.">
        <title>The Global Catalogue of Microorganisms (GCM) 10K type strain sequencing project: providing services to taxonomists for standard genome sequencing and annotation.</title>
        <authorList>
            <consortium name="The Broad Institute Genomics Platform"/>
            <consortium name="The Broad Institute Genome Sequencing Center for Infectious Disease"/>
            <person name="Wu L."/>
            <person name="Ma J."/>
        </authorList>
    </citation>
    <scope>NUCLEOTIDE SEQUENCE [LARGE SCALE GENOMIC DNA]</scope>
    <source>
        <strain evidence="4">JCM 17342</strain>
    </source>
</reference>
<accession>A0ABP7RUG1</accession>
<proteinExistence type="inferred from homology"/>
<dbReference type="PANTHER" id="PTHR35201:SF4">
    <property type="entry name" value="BETA-PINACENE SYNTHASE-RELATED"/>
    <property type="match status" value="1"/>
</dbReference>
<evidence type="ECO:0000256" key="2">
    <source>
        <dbReference type="RuleBase" id="RU366034"/>
    </source>
</evidence>
<sequence length="359" mass="41029">MLEINGVDERSVWGRFRMPVRPRLLDFRMHPQSDVVEQHSNEWVRSRLGSVFENTHSLDVFLRGRHGAWAGFAHPSADLAWATVVADVFQFWFLLDDVVTYHRASEADGSGDFDGYSSLFDDLRSIMAGSPPRQHSVHTDAFRDLFDRARTRLSAEQQHRFISYIEVMLDGFVDEIALRACGGDLDFDGYMDLHRRSSGMDWVYLLVERGMDVDLSAARESHPEIFTLHDVLTNTLIYGNDILGFRRDHVAGDQMNGVVVLMRHGMELQEAVNHVSALLLAGEREFVDLRAKILASELGKDPQISGYLAELGQVLVGDQQWHYVSPRYHGEQHEWNGVRWGYFELTRARTYFVSADAPE</sequence>
<protein>
    <recommendedName>
        <fullName evidence="2">Terpene synthase</fullName>
        <ecNumber evidence="2">4.2.3.-</ecNumber>
    </recommendedName>
</protein>
<dbReference type="Proteomes" id="UP001501747">
    <property type="component" value="Unassembled WGS sequence"/>
</dbReference>